<proteinExistence type="predicted"/>
<evidence type="ECO:0000313" key="4">
    <source>
        <dbReference type="Proteomes" id="UP000708208"/>
    </source>
</evidence>
<comment type="caution">
    <text evidence="3">The sequence shown here is derived from an EMBL/GenBank/DDBJ whole genome shotgun (WGS) entry which is preliminary data.</text>
</comment>
<feature type="region of interest" description="Disordered" evidence="1">
    <location>
        <begin position="51"/>
        <end position="91"/>
    </location>
</feature>
<protein>
    <submittedName>
        <fullName evidence="3">Uncharacterized protein</fullName>
    </submittedName>
</protein>
<feature type="transmembrane region" description="Helical" evidence="2">
    <location>
        <begin position="20"/>
        <end position="43"/>
    </location>
</feature>
<keyword evidence="2" id="KW-1133">Transmembrane helix</keyword>
<gene>
    <name evidence="3" type="ORF">AFUS01_LOCUS33264</name>
</gene>
<evidence type="ECO:0000256" key="1">
    <source>
        <dbReference type="SAM" id="MobiDB-lite"/>
    </source>
</evidence>
<sequence>MYNFVWPMGNHMMSDIFLFVLRNIYVVFLVAVTVFVILLWLEIEPYIPKQEKKTKPKVRRSVKKNATGTAHADTSPATNGHQHDTDTESGT</sequence>
<dbReference type="AlphaFoldDB" id="A0A8J2KYB6"/>
<feature type="compositionally biased region" description="Basic and acidic residues" evidence="1">
    <location>
        <begin position="81"/>
        <end position="91"/>
    </location>
</feature>
<evidence type="ECO:0000256" key="2">
    <source>
        <dbReference type="SAM" id="Phobius"/>
    </source>
</evidence>
<keyword evidence="2" id="KW-0812">Transmembrane</keyword>
<keyword evidence="4" id="KW-1185">Reference proteome</keyword>
<evidence type="ECO:0000313" key="3">
    <source>
        <dbReference type="EMBL" id="CAG7823026.1"/>
    </source>
</evidence>
<dbReference type="EMBL" id="CAJVCH010528138">
    <property type="protein sequence ID" value="CAG7823026.1"/>
    <property type="molecule type" value="Genomic_DNA"/>
</dbReference>
<organism evidence="3 4">
    <name type="scientific">Allacma fusca</name>
    <dbReference type="NCBI Taxonomy" id="39272"/>
    <lineage>
        <taxon>Eukaryota</taxon>
        <taxon>Metazoa</taxon>
        <taxon>Ecdysozoa</taxon>
        <taxon>Arthropoda</taxon>
        <taxon>Hexapoda</taxon>
        <taxon>Collembola</taxon>
        <taxon>Symphypleona</taxon>
        <taxon>Sminthuridae</taxon>
        <taxon>Allacma</taxon>
    </lineage>
</organism>
<dbReference type="Proteomes" id="UP000708208">
    <property type="component" value="Unassembled WGS sequence"/>
</dbReference>
<reference evidence="3" key="1">
    <citation type="submission" date="2021-06" db="EMBL/GenBank/DDBJ databases">
        <authorList>
            <person name="Hodson N. C."/>
            <person name="Mongue J. A."/>
            <person name="Jaron S. K."/>
        </authorList>
    </citation>
    <scope>NUCLEOTIDE SEQUENCE</scope>
</reference>
<feature type="compositionally biased region" description="Basic residues" evidence="1">
    <location>
        <begin position="52"/>
        <end position="63"/>
    </location>
</feature>
<name>A0A8J2KYB6_9HEXA</name>
<accession>A0A8J2KYB6</accession>
<keyword evidence="2" id="KW-0472">Membrane</keyword>